<accession>A0AAD9DW09</accession>
<comment type="caution">
    <text evidence="2">The sequence shown here is derived from an EMBL/GenBank/DDBJ whole genome shotgun (WGS) entry which is preliminary data.</text>
</comment>
<organism evidence="2 3">
    <name type="scientific">Electrophorus voltai</name>
    <dbReference type="NCBI Taxonomy" id="2609070"/>
    <lineage>
        <taxon>Eukaryota</taxon>
        <taxon>Metazoa</taxon>
        <taxon>Chordata</taxon>
        <taxon>Craniata</taxon>
        <taxon>Vertebrata</taxon>
        <taxon>Euteleostomi</taxon>
        <taxon>Actinopterygii</taxon>
        <taxon>Neopterygii</taxon>
        <taxon>Teleostei</taxon>
        <taxon>Ostariophysi</taxon>
        <taxon>Gymnotiformes</taxon>
        <taxon>Gymnotoidei</taxon>
        <taxon>Gymnotidae</taxon>
        <taxon>Electrophorus</taxon>
    </lineage>
</organism>
<feature type="region of interest" description="Disordered" evidence="1">
    <location>
        <begin position="1"/>
        <end position="104"/>
    </location>
</feature>
<protein>
    <submittedName>
        <fullName evidence="2">Uncharacterized protein</fullName>
    </submittedName>
</protein>
<keyword evidence="3" id="KW-1185">Reference proteome</keyword>
<feature type="non-terminal residue" evidence="2">
    <location>
        <position position="1"/>
    </location>
</feature>
<reference evidence="2" key="1">
    <citation type="submission" date="2023-03" db="EMBL/GenBank/DDBJ databases">
        <title>Electrophorus voltai genome.</title>
        <authorList>
            <person name="Bian C."/>
        </authorList>
    </citation>
    <scope>NUCLEOTIDE SEQUENCE</scope>
    <source>
        <strain evidence="2">CB-2022</strain>
        <tissue evidence="2">Muscle</tissue>
    </source>
</reference>
<proteinExistence type="predicted"/>
<sequence length="210" mass="22153">MGSDCEEDPAMEVEAVPHGDLPSHSNIIERRAPSAQCTPHRSKQATRGKKAAPPVLTPETDSAAGALSHTHVPKPEQPPLPKPAKDKPSQAGWPPTQPMTAGLSGVPSPFSGLFTNPLCGVVHVPVPVTVPVPITLNVPIPLFPFVSVPIPVNVPVSAVIPVPVLPPLSCSCWPTSGCPVILPRRLAWVSGPQPDRLAHPESHCWGRLCH</sequence>
<feature type="compositionally biased region" description="Acidic residues" evidence="1">
    <location>
        <begin position="1"/>
        <end position="11"/>
    </location>
</feature>
<evidence type="ECO:0000256" key="1">
    <source>
        <dbReference type="SAM" id="MobiDB-lite"/>
    </source>
</evidence>
<evidence type="ECO:0000313" key="2">
    <source>
        <dbReference type="EMBL" id="KAK1796036.1"/>
    </source>
</evidence>
<gene>
    <name evidence="2" type="ORF">P4O66_009137</name>
</gene>
<evidence type="ECO:0000313" key="3">
    <source>
        <dbReference type="Proteomes" id="UP001239994"/>
    </source>
</evidence>
<dbReference type="AlphaFoldDB" id="A0AAD9DW09"/>
<dbReference type="EMBL" id="JAROKS010000015">
    <property type="protein sequence ID" value="KAK1796036.1"/>
    <property type="molecule type" value="Genomic_DNA"/>
</dbReference>
<dbReference type="Proteomes" id="UP001239994">
    <property type="component" value="Unassembled WGS sequence"/>
</dbReference>
<name>A0AAD9DW09_9TELE</name>
<feature type="compositionally biased region" description="Basic residues" evidence="1">
    <location>
        <begin position="40"/>
        <end position="50"/>
    </location>
</feature>